<comment type="caution">
    <text evidence="2">The sequence shown here is derived from an EMBL/GenBank/DDBJ whole genome shotgun (WGS) entry which is preliminary data.</text>
</comment>
<reference evidence="3" key="1">
    <citation type="submission" date="2024-07" db="EMBL/GenBank/DDBJ databases">
        <title>Two chromosome-level genome assemblies of Korean endemic species Abeliophyllum distichum and Forsythia ovata (Oleaceae).</title>
        <authorList>
            <person name="Jang H."/>
        </authorList>
    </citation>
    <scope>NUCLEOTIDE SEQUENCE [LARGE SCALE GENOMIC DNA]</scope>
</reference>
<name>A0ABD1QW59_9LAMI</name>
<dbReference type="AlphaFoldDB" id="A0ABD1QW59"/>
<reference evidence="2" key="2">
    <citation type="submission" date="2024-07" db="EMBL/GenBank/DDBJ databases">
        <title>Two chromosome-level genome assemblies of Korean endemic species Abeliophyllum distichum and Forsythia ovata (Oleaceae).</title>
        <authorList>
            <person name="Mun J.H."/>
        </authorList>
    </citation>
    <scope>NUCLEOTIDE SEQUENCE</scope>
    <source>
        <strain evidence="2">KNKB198505000391</strain>
        <tissue evidence="2">Leaf</tissue>
    </source>
</reference>
<sequence length="112" mass="13020">MLFLDVEMTETLEEALRDVKMEEETSPEDIDPRVTGVDSQTSLVEELESFAVDFADPTQTLQVRKNLIEESNKALKKFICHNFDVFAWKHEDMVEIDLTVSYHRLNVDPKFP</sequence>
<evidence type="ECO:0000313" key="3">
    <source>
        <dbReference type="Proteomes" id="UP001604336"/>
    </source>
</evidence>
<protein>
    <submittedName>
        <fullName evidence="2">Uncharacterized protein</fullName>
    </submittedName>
</protein>
<accession>A0ABD1QW59</accession>
<keyword evidence="3" id="KW-1185">Reference proteome</keyword>
<dbReference type="EMBL" id="JBFOLK010000010">
    <property type="protein sequence ID" value="KAL2480452.1"/>
    <property type="molecule type" value="Genomic_DNA"/>
</dbReference>
<evidence type="ECO:0000313" key="2">
    <source>
        <dbReference type="EMBL" id="KAL2480452.1"/>
    </source>
</evidence>
<gene>
    <name evidence="1" type="ORF">Adt_33402</name>
    <name evidence="2" type="ORF">Adt_33418</name>
</gene>
<organism evidence="2 3">
    <name type="scientific">Abeliophyllum distichum</name>
    <dbReference type="NCBI Taxonomy" id="126358"/>
    <lineage>
        <taxon>Eukaryota</taxon>
        <taxon>Viridiplantae</taxon>
        <taxon>Streptophyta</taxon>
        <taxon>Embryophyta</taxon>
        <taxon>Tracheophyta</taxon>
        <taxon>Spermatophyta</taxon>
        <taxon>Magnoliopsida</taxon>
        <taxon>eudicotyledons</taxon>
        <taxon>Gunneridae</taxon>
        <taxon>Pentapetalae</taxon>
        <taxon>asterids</taxon>
        <taxon>lamiids</taxon>
        <taxon>Lamiales</taxon>
        <taxon>Oleaceae</taxon>
        <taxon>Forsythieae</taxon>
        <taxon>Abeliophyllum</taxon>
    </lineage>
</organism>
<proteinExistence type="predicted"/>
<dbReference type="EMBL" id="JBFOLK010000010">
    <property type="protein sequence ID" value="KAL2480436.1"/>
    <property type="molecule type" value="Genomic_DNA"/>
</dbReference>
<evidence type="ECO:0000313" key="1">
    <source>
        <dbReference type="EMBL" id="KAL2480436.1"/>
    </source>
</evidence>
<dbReference type="Proteomes" id="UP001604336">
    <property type="component" value="Unassembled WGS sequence"/>
</dbReference>